<dbReference type="EC" id="1.3.1.103" evidence="3"/>
<organism evidence="3 4">
    <name type="scientific">Paenibacillus solanacearum</name>
    <dbReference type="NCBI Taxonomy" id="2048548"/>
    <lineage>
        <taxon>Bacteria</taxon>
        <taxon>Bacillati</taxon>
        <taxon>Bacillota</taxon>
        <taxon>Bacilli</taxon>
        <taxon>Bacillales</taxon>
        <taxon>Paenibacillaceae</taxon>
        <taxon>Paenibacillus</taxon>
    </lineage>
</organism>
<dbReference type="Pfam" id="PF08240">
    <property type="entry name" value="ADH_N"/>
    <property type="match status" value="1"/>
</dbReference>
<reference evidence="3" key="1">
    <citation type="submission" date="2021-06" db="EMBL/GenBank/DDBJ databases">
        <authorList>
            <person name="Criscuolo A."/>
        </authorList>
    </citation>
    <scope>NUCLEOTIDE SEQUENCE</scope>
    <source>
        <strain evidence="3">CIP111600</strain>
    </source>
</reference>
<evidence type="ECO:0000256" key="1">
    <source>
        <dbReference type="ARBA" id="ARBA00022857"/>
    </source>
</evidence>
<protein>
    <submittedName>
        <fullName evidence="3">2-haloacrylate reductase</fullName>
        <ecNumber evidence="3">1.3.1.103</ecNumber>
    </submittedName>
</protein>
<keyword evidence="3" id="KW-0560">Oxidoreductase</keyword>
<dbReference type="EMBL" id="CAJVAS010000003">
    <property type="protein sequence ID" value="CAG7606988.1"/>
    <property type="molecule type" value="Genomic_DNA"/>
</dbReference>
<dbReference type="Proteomes" id="UP000693672">
    <property type="component" value="Unassembled WGS sequence"/>
</dbReference>
<dbReference type="Pfam" id="PF13602">
    <property type="entry name" value="ADH_zinc_N_2"/>
    <property type="match status" value="1"/>
</dbReference>
<dbReference type="PANTHER" id="PTHR44154">
    <property type="entry name" value="QUINONE OXIDOREDUCTASE"/>
    <property type="match status" value="1"/>
</dbReference>
<dbReference type="AlphaFoldDB" id="A0A916JWY6"/>
<dbReference type="GO" id="GO:0102523">
    <property type="term" value="F:2-chloroacrylate reductase activity"/>
    <property type="evidence" value="ECO:0007669"/>
    <property type="project" value="UniProtKB-EC"/>
</dbReference>
<name>A0A916JWY6_9BACL</name>
<dbReference type="InterPro" id="IPR051603">
    <property type="entry name" value="Zinc-ADH_QOR/CCCR"/>
</dbReference>
<sequence>MRAAAFSSFGPAEVLQVMRFADPQAGPGQVRVRVKAAGVQPVDTAVRGGWSGNGFPVQFPQIVGNEFAGLVDQIGEGVTGFALGAGVLGWSVLACYAEYVVVGVDQIALKPEGMSWLEAGALSASGQTAHTALEELGVGAGDRLLVHAAAGGVGTMAVQLAHAAGATVIGTASPRNHDYLRSLGAIPVAYGEGLAARVRALAPGGVDAAFDAVGGEALRVSAELVADKVRIGTIVDYAAAERLGVRTLRSKRSVHRLNALLDLYEQGKLGVSIWKSFPLERASDAHKEVETGHVRGKVVLTVE</sequence>
<proteinExistence type="predicted"/>
<keyword evidence="4" id="KW-1185">Reference proteome</keyword>
<accession>A0A916JWY6</accession>
<keyword evidence="1" id="KW-0521">NADP</keyword>
<dbReference type="InterPro" id="IPR020843">
    <property type="entry name" value="ER"/>
</dbReference>
<comment type="caution">
    <text evidence="3">The sequence shown here is derived from an EMBL/GenBank/DDBJ whole genome shotgun (WGS) entry which is preliminary data.</text>
</comment>
<evidence type="ECO:0000313" key="3">
    <source>
        <dbReference type="EMBL" id="CAG7606988.1"/>
    </source>
</evidence>
<evidence type="ECO:0000259" key="2">
    <source>
        <dbReference type="SMART" id="SM00829"/>
    </source>
</evidence>
<dbReference type="SMART" id="SM00829">
    <property type="entry name" value="PKS_ER"/>
    <property type="match status" value="1"/>
</dbReference>
<feature type="domain" description="Enoyl reductase (ER)" evidence="2">
    <location>
        <begin position="10"/>
        <end position="300"/>
    </location>
</feature>
<gene>
    <name evidence="3" type="ORF">PAESOLCIP111_00912</name>
</gene>
<dbReference type="CDD" id="cd05289">
    <property type="entry name" value="MDR_like_2"/>
    <property type="match status" value="1"/>
</dbReference>
<dbReference type="RefSeq" id="WP_218090748.1">
    <property type="nucleotide sequence ID" value="NZ_CAJVAS010000003.1"/>
</dbReference>
<evidence type="ECO:0000313" key="4">
    <source>
        <dbReference type="Proteomes" id="UP000693672"/>
    </source>
</evidence>
<dbReference type="PANTHER" id="PTHR44154:SF1">
    <property type="entry name" value="QUINONE OXIDOREDUCTASE"/>
    <property type="match status" value="1"/>
</dbReference>
<dbReference type="InterPro" id="IPR013154">
    <property type="entry name" value="ADH-like_N"/>
</dbReference>